<keyword evidence="3" id="KW-0133">Cell shape</keyword>
<dbReference type="RefSeq" id="WP_184215838.1">
    <property type="nucleotide sequence ID" value="NZ_JACHIP010000002.1"/>
</dbReference>
<keyword evidence="5" id="KW-1185">Reference proteome</keyword>
<comment type="subunit">
    <text evidence="3">Forms a complex with KhpB.</text>
</comment>
<dbReference type="GO" id="GO:0009252">
    <property type="term" value="P:peptidoglycan biosynthetic process"/>
    <property type="evidence" value="ECO:0007669"/>
    <property type="project" value="UniProtKB-UniRule"/>
</dbReference>
<dbReference type="HAMAP" id="MF_00088">
    <property type="entry name" value="KhpA"/>
    <property type="match status" value="1"/>
</dbReference>
<keyword evidence="1 3" id="KW-0963">Cytoplasm</keyword>
<protein>
    <recommendedName>
        <fullName evidence="3">RNA-binding protein KhpA</fullName>
    </recommendedName>
    <alternativeName>
        <fullName evidence="3">KH-domain protein A</fullName>
    </alternativeName>
</protein>
<evidence type="ECO:0000256" key="3">
    <source>
        <dbReference type="HAMAP-Rule" id="MF_00088"/>
    </source>
</evidence>
<evidence type="ECO:0000313" key="5">
    <source>
        <dbReference type="Proteomes" id="UP000540989"/>
    </source>
</evidence>
<comment type="similarity">
    <text evidence="3">Belongs to the KhpA RNA-binding protein family.</text>
</comment>
<evidence type="ECO:0000256" key="2">
    <source>
        <dbReference type="ARBA" id="ARBA00022884"/>
    </source>
</evidence>
<dbReference type="PANTHER" id="PTHR34654:SF1">
    <property type="entry name" value="RNA-BINDING PROTEIN KHPA"/>
    <property type="match status" value="1"/>
</dbReference>
<dbReference type="GO" id="GO:0005737">
    <property type="term" value="C:cytoplasm"/>
    <property type="evidence" value="ECO:0007669"/>
    <property type="project" value="UniProtKB-SubCell"/>
</dbReference>
<keyword evidence="2 3" id="KW-0694">RNA-binding</keyword>
<dbReference type="AlphaFoldDB" id="A0A7W8E4K5"/>
<name>A0A7W8E4K5_9BACT</name>
<dbReference type="GO" id="GO:0003723">
    <property type="term" value="F:RNA binding"/>
    <property type="evidence" value="ECO:0007669"/>
    <property type="project" value="UniProtKB-UniRule"/>
</dbReference>
<proteinExistence type="inferred from homology"/>
<keyword evidence="3" id="KW-0143">Chaperone</keyword>
<evidence type="ECO:0000313" key="4">
    <source>
        <dbReference type="EMBL" id="MBB5057245.1"/>
    </source>
</evidence>
<dbReference type="InterPro" id="IPR020627">
    <property type="entry name" value="KhpA"/>
</dbReference>
<dbReference type="Proteomes" id="UP000540989">
    <property type="component" value="Unassembled WGS sequence"/>
</dbReference>
<organism evidence="4 5">
    <name type="scientific">Granulicella aggregans</name>
    <dbReference type="NCBI Taxonomy" id="474949"/>
    <lineage>
        <taxon>Bacteria</taxon>
        <taxon>Pseudomonadati</taxon>
        <taxon>Acidobacteriota</taxon>
        <taxon>Terriglobia</taxon>
        <taxon>Terriglobales</taxon>
        <taxon>Acidobacteriaceae</taxon>
        <taxon>Granulicella</taxon>
    </lineage>
</organism>
<dbReference type="Pfam" id="PF13083">
    <property type="entry name" value="KH_KhpA-B"/>
    <property type="match status" value="1"/>
</dbReference>
<comment type="caution">
    <text evidence="4">The sequence shown here is derived from an EMBL/GenBank/DDBJ whole genome shotgun (WGS) entry which is preliminary data.</text>
</comment>
<gene>
    <name evidence="3" type="primary">khpA</name>
    <name evidence="4" type="ORF">HDF16_001930</name>
</gene>
<reference evidence="4 5" key="1">
    <citation type="submission" date="2020-08" db="EMBL/GenBank/DDBJ databases">
        <title>Genomic Encyclopedia of Type Strains, Phase IV (KMG-V): Genome sequencing to study the core and pangenomes of soil and plant-associated prokaryotes.</title>
        <authorList>
            <person name="Whitman W."/>
        </authorList>
    </citation>
    <scope>NUCLEOTIDE SEQUENCE [LARGE SCALE GENOMIC DNA]</scope>
    <source>
        <strain evidence="4 5">M8UP14</strain>
    </source>
</reference>
<accession>A0A7W8E4K5</accession>
<dbReference type="GO" id="GO:0071555">
    <property type="term" value="P:cell wall organization"/>
    <property type="evidence" value="ECO:0007669"/>
    <property type="project" value="UniProtKB-KW"/>
</dbReference>
<keyword evidence="3" id="KW-0961">Cell wall biogenesis/degradation</keyword>
<comment type="function">
    <text evidence="3">A probable RNA chaperone. Forms a complex with KhpB which binds to cellular RNA and controls its expression. Plays a role in peptidoglycan (PG) homeostasis and cell length regulation.</text>
</comment>
<dbReference type="PANTHER" id="PTHR34654">
    <property type="entry name" value="UPF0109 PROTEIN SCO5592"/>
    <property type="match status" value="1"/>
</dbReference>
<dbReference type="EMBL" id="JACHIP010000002">
    <property type="protein sequence ID" value="MBB5057245.1"/>
    <property type="molecule type" value="Genomic_DNA"/>
</dbReference>
<sequence>MTEAQIQSGSRGVDGTRQLLERVLLTLVSIPDEVRIQVLTVDDTTTFAVRVAPLDVSRVLGDDGRTVRAMRMILGAVGLRQKHRFILEVEENSE</sequence>
<dbReference type="GO" id="GO:0008360">
    <property type="term" value="P:regulation of cell shape"/>
    <property type="evidence" value="ECO:0007669"/>
    <property type="project" value="UniProtKB-KW"/>
</dbReference>
<comment type="subcellular location">
    <subcellularLocation>
        <location evidence="3">Cytoplasm</location>
    </subcellularLocation>
</comment>
<evidence type="ECO:0000256" key="1">
    <source>
        <dbReference type="ARBA" id="ARBA00022490"/>
    </source>
</evidence>